<organism evidence="1 2">
    <name type="scientific">Mycena alexandri</name>
    <dbReference type="NCBI Taxonomy" id="1745969"/>
    <lineage>
        <taxon>Eukaryota</taxon>
        <taxon>Fungi</taxon>
        <taxon>Dikarya</taxon>
        <taxon>Basidiomycota</taxon>
        <taxon>Agaricomycotina</taxon>
        <taxon>Agaricomycetes</taxon>
        <taxon>Agaricomycetidae</taxon>
        <taxon>Agaricales</taxon>
        <taxon>Marasmiineae</taxon>
        <taxon>Mycenaceae</taxon>
        <taxon>Mycena</taxon>
    </lineage>
</organism>
<evidence type="ECO:0000313" key="2">
    <source>
        <dbReference type="Proteomes" id="UP001218188"/>
    </source>
</evidence>
<keyword evidence="2" id="KW-1185">Reference proteome</keyword>
<reference evidence="1" key="1">
    <citation type="submission" date="2023-03" db="EMBL/GenBank/DDBJ databases">
        <title>Massive genome expansion in bonnet fungi (Mycena s.s.) driven by repeated elements and novel gene families across ecological guilds.</title>
        <authorList>
            <consortium name="Lawrence Berkeley National Laboratory"/>
            <person name="Harder C.B."/>
            <person name="Miyauchi S."/>
            <person name="Viragh M."/>
            <person name="Kuo A."/>
            <person name="Thoen E."/>
            <person name="Andreopoulos B."/>
            <person name="Lu D."/>
            <person name="Skrede I."/>
            <person name="Drula E."/>
            <person name="Henrissat B."/>
            <person name="Morin E."/>
            <person name="Kohler A."/>
            <person name="Barry K."/>
            <person name="LaButti K."/>
            <person name="Morin E."/>
            <person name="Salamov A."/>
            <person name="Lipzen A."/>
            <person name="Mereny Z."/>
            <person name="Hegedus B."/>
            <person name="Baldrian P."/>
            <person name="Stursova M."/>
            <person name="Weitz H."/>
            <person name="Taylor A."/>
            <person name="Grigoriev I.V."/>
            <person name="Nagy L.G."/>
            <person name="Martin F."/>
            <person name="Kauserud H."/>
        </authorList>
    </citation>
    <scope>NUCLEOTIDE SEQUENCE</scope>
    <source>
        <strain evidence="1">CBHHK200</strain>
    </source>
</reference>
<comment type="caution">
    <text evidence="1">The sequence shown here is derived from an EMBL/GenBank/DDBJ whole genome shotgun (WGS) entry which is preliminary data.</text>
</comment>
<dbReference type="EMBL" id="JARJCM010000183">
    <property type="protein sequence ID" value="KAJ7023758.1"/>
    <property type="molecule type" value="Genomic_DNA"/>
</dbReference>
<proteinExistence type="predicted"/>
<sequence length="199" mass="21946">MLWGTDTPFSVSAVSSSSGWQALKSRGLTMDGSGGRLEAVSRLAEGRHLILGPVRRHSHHLSSPPRRQLIAGVALVHPVLIPRFITYSLSHAMVSEVTGNYVPDFDPTRPSRVTVALVNFGVPPSHFCGKPPTYCKAIGPMHFLKPSLIEVYGDPDPLKFVFERGKDNLSIWWVELQFEAGLEFLQNFSSMGNLSFCRA</sequence>
<accession>A0AAD6S9W6</accession>
<gene>
    <name evidence="1" type="ORF">C8F04DRAFT_1193174</name>
</gene>
<protein>
    <submittedName>
        <fullName evidence="1">Uncharacterized protein</fullName>
    </submittedName>
</protein>
<name>A0AAD6S9W6_9AGAR</name>
<dbReference type="Proteomes" id="UP001218188">
    <property type="component" value="Unassembled WGS sequence"/>
</dbReference>
<dbReference type="AlphaFoldDB" id="A0AAD6S9W6"/>
<evidence type="ECO:0000313" key="1">
    <source>
        <dbReference type="EMBL" id="KAJ7023758.1"/>
    </source>
</evidence>